<organism evidence="9 10">
    <name type="scientific">Aquamicrobium segne</name>
    <dbReference type="NCBI Taxonomy" id="469547"/>
    <lineage>
        <taxon>Bacteria</taxon>
        <taxon>Pseudomonadati</taxon>
        <taxon>Pseudomonadota</taxon>
        <taxon>Alphaproteobacteria</taxon>
        <taxon>Hyphomicrobiales</taxon>
        <taxon>Phyllobacteriaceae</taxon>
        <taxon>Aquamicrobium</taxon>
    </lineage>
</organism>
<evidence type="ECO:0000256" key="3">
    <source>
        <dbReference type="ARBA" id="ARBA00022475"/>
    </source>
</evidence>
<feature type="transmembrane region" description="Helical" evidence="8">
    <location>
        <begin position="193"/>
        <end position="213"/>
    </location>
</feature>
<feature type="transmembrane region" description="Helical" evidence="8">
    <location>
        <begin position="39"/>
        <end position="59"/>
    </location>
</feature>
<feature type="transmembrane region" description="Helical" evidence="8">
    <location>
        <begin position="71"/>
        <end position="90"/>
    </location>
</feature>
<proteinExistence type="predicted"/>
<dbReference type="RefSeq" id="WP_378231790.1">
    <property type="nucleotide sequence ID" value="NZ_JBHSLL010000062.1"/>
</dbReference>
<dbReference type="EMBL" id="JBHSLL010000062">
    <property type="protein sequence ID" value="MFC5387609.1"/>
    <property type="molecule type" value="Genomic_DNA"/>
</dbReference>
<keyword evidence="3" id="KW-1003">Cell membrane</keyword>
<evidence type="ECO:0000256" key="7">
    <source>
        <dbReference type="ARBA" id="ARBA00023136"/>
    </source>
</evidence>
<feature type="transmembrane region" description="Helical" evidence="8">
    <location>
        <begin position="244"/>
        <end position="266"/>
    </location>
</feature>
<name>A0ABW0H0T2_9HYPH</name>
<evidence type="ECO:0000313" key="10">
    <source>
        <dbReference type="Proteomes" id="UP001596016"/>
    </source>
</evidence>
<feature type="transmembrane region" description="Helical" evidence="8">
    <location>
        <begin position="97"/>
        <end position="116"/>
    </location>
</feature>
<sequence>MNTNVKSATGTSAEKPVILNRTGISHAGRLDRFLKQGGVVITFLVLAVVVTALIEPRFLNRINLLNVMRNFGLLLIPSLAQMLVMTAGGFDLSVGAVVAIASVVSATVMFIAIPFFPGMEWVAILLALVAVIGVGIIVGSVNAGLVAYFSLSPFMVTLAMMSVLVGITLYFTQGIPIYGVADSFIATVGRGQIFGLPVILCIGLAILAACIVMQRFTPLGRHIYAVGSDLRSARLSGVATGRTLMVAYALAGVLAAFTGFLMTARLGSGQPTIGGTLALETIAAAVIGGVSLRGGVGRAEHVAMAALFLAVIANAMNLTQVDSKFQTLVLGAVLIAALALERLLLQRRKA</sequence>
<evidence type="ECO:0000256" key="1">
    <source>
        <dbReference type="ARBA" id="ARBA00004651"/>
    </source>
</evidence>
<evidence type="ECO:0000256" key="4">
    <source>
        <dbReference type="ARBA" id="ARBA00022519"/>
    </source>
</evidence>
<feature type="transmembrane region" description="Helical" evidence="8">
    <location>
        <begin position="302"/>
        <end position="319"/>
    </location>
</feature>
<dbReference type="PANTHER" id="PTHR32196">
    <property type="entry name" value="ABC TRANSPORTER PERMEASE PROTEIN YPHD-RELATED-RELATED"/>
    <property type="match status" value="1"/>
</dbReference>
<protein>
    <submittedName>
        <fullName evidence="9">ABC transporter permease</fullName>
    </submittedName>
</protein>
<feature type="transmembrane region" description="Helical" evidence="8">
    <location>
        <begin position="158"/>
        <end position="181"/>
    </location>
</feature>
<comment type="caution">
    <text evidence="9">The sequence shown here is derived from an EMBL/GenBank/DDBJ whole genome shotgun (WGS) entry which is preliminary data.</text>
</comment>
<evidence type="ECO:0000256" key="8">
    <source>
        <dbReference type="SAM" id="Phobius"/>
    </source>
</evidence>
<keyword evidence="6 8" id="KW-1133">Transmembrane helix</keyword>
<evidence type="ECO:0000256" key="6">
    <source>
        <dbReference type="ARBA" id="ARBA00022989"/>
    </source>
</evidence>
<dbReference type="Pfam" id="PF02653">
    <property type="entry name" value="BPD_transp_2"/>
    <property type="match status" value="1"/>
</dbReference>
<accession>A0ABW0H0T2</accession>
<feature type="transmembrane region" description="Helical" evidence="8">
    <location>
        <begin position="122"/>
        <end position="151"/>
    </location>
</feature>
<feature type="transmembrane region" description="Helical" evidence="8">
    <location>
        <begin position="325"/>
        <end position="345"/>
    </location>
</feature>
<dbReference type="CDD" id="cd06579">
    <property type="entry name" value="TM_PBP1_transp_AraH_like"/>
    <property type="match status" value="1"/>
</dbReference>
<evidence type="ECO:0000256" key="5">
    <source>
        <dbReference type="ARBA" id="ARBA00022692"/>
    </source>
</evidence>
<dbReference type="Proteomes" id="UP001596016">
    <property type="component" value="Unassembled WGS sequence"/>
</dbReference>
<dbReference type="PANTHER" id="PTHR32196:SF21">
    <property type="entry name" value="ABC TRANSPORTER PERMEASE PROTEIN YPHD-RELATED"/>
    <property type="match status" value="1"/>
</dbReference>
<dbReference type="InterPro" id="IPR001851">
    <property type="entry name" value="ABC_transp_permease"/>
</dbReference>
<keyword evidence="5 8" id="KW-0812">Transmembrane</keyword>
<keyword evidence="7 8" id="KW-0472">Membrane</keyword>
<comment type="subcellular location">
    <subcellularLocation>
        <location evidence="1">Cell membrane</location>
        <topology evidence="1">Multi-pass membrane protein</topology>
    </subcellularLocation>
</comment>
<feature type="transmembrane region" description="Helical" evidence="8">
    <location>
        <begin position="272"/>
        <end position="290"/>
    </location>
</feature>
<gene>
    <name evidence="9" type="ORF">ACFPLB_16745</name>
</gene>
<keyword evidence="10" id="KW-1185">Reference proteome</keyword>
<keyword evidence="4" id="KW-0997">Cell inner membrane</keyword>
<evidence type="ECO:0000256" key="2">
    <source>
        <dbReference type="ARBA" id="ARBA00022448"/>
    </source>
</evidence>
<reference evidence="10" key="1">
    <citation type="journal article" date="2019" name="Int. J. Syst. Evol. Microbiol.">
        <title>The Global Catalogue of Microorganisms (GCM) 10K type strain sequencing project: providing services to taxonomists for standard genome sequencing and annotation.</title>
        <authorList>
            <consortium name="The Broad Institute Genomics Platform"/>
            <consortium name="The Broad Institute Genome Sequencing Center for Infectious Disease"/>
            <person name="Wu L."/>
            <person name="Ma J."/>
        </authorList>
    </citation>
    <scope>NUCLEOTIDE SEQUENCE [LARGE SCALE GENOMIC DNA]</scope>
    <source>
        <strain evidence="10">CGMCC 4.1415</strain>
    </source>
</reference>
<keyword evidence="2" id="KW-0813">Transport</keyword>
<evidence type="ECO:0000313" key="9">
    <source>
        <dbReference type="EMBL" id="MFC5387609.1"/>
    </source>
</evidence>